<feature type="compositionally biased region" description="Basic and acidic residues" evidence="3">
    <location>
        <begin position="302"/>
        <end position="312"/>
    </location>
</feature>
<dbReference type="InterPro" id="IPR001314">
    <property type="entry name" value="Peptidase_S1A"/>
</dbReference>
<keyword evidence="6" id="KW-1185">Reference proteome</keyword>
<dbReference type="SMART" id="SM00020">
    <property type="entry name" value="Tryp_SPc"/>
    <property type="match status" value="1"/>
</dbReference>
<evidence type="ECO:0000313" key="6">
    <source>
        <dbReference type="Proteomes" id="UP000188320"/>
    </source>
</evidence>
<dbReference type="InterPro" id="IPR009003">
    <property type="entry name" value="Peptidase_S1_PA"/>
</dbReference>
<organism evidence="5 6">
    <name type="scientific">Zancudomyces culisetae</name>
    <name type="common">Gut fungus</name>
    <name type="synonym">Smittium culisetae</name>
    <dbReference type="NCBI Taxonomy" id="1213189"/>
    <lineage>
        <taxon>Eukaryota</taxon>
        <taxon>Fungi</taxon>
        <taxon>Fungi incertae sedis</taxon>
        <taxon>Zoopagomycota</taxon>
        <taxon>Kickxellomycotina</taxon>
        <taxon>Harpellomycetes</taxon>
        <taxon>Harpellales</taxon>
        <taxon>Legeriomycetaceae</taxon>
        <taxon>Zancudomyces</taxon>
    </lineage>
</organism>
<protein>
    <submittedName>
        <fullName evidence="5">Serine protease easter</fullName>
    </submittedName>
</protein>
<keyword evidence="5" id="KW-0645">Protease</keyword>
<evidence type="ECO:0000259" key="4">
    <source>
        <dbReference type="PROSITE" id="PS50240"/>
    </source>
</evidence>
<evidence type="ECO:0000256" key="1">
    <source>
        <dbReference type="ARBA" id="ARBA00007664"/>
    </source>
</evidence>
<dbReference type="PANTHER" id="PTHR24276:SF98">
    <property type="entry name" value="FI18310P1-RELATED"/>
    <property type="match status" value="1"/>
</dbReference>
<dbReference type="InterPro" id="IPR043504">
    <property type="entry name" value="Peptidase_S1_PA_chymotrypsin"/>
</dbReference>
<keyword evidence="2" id="KW-1015">Disulfide bond</keyword>
<comment type="similarity">
    <text evidence="1">Belongs to the peptidase S1 family.</text>
</comment>
<dbReference type="EMBL" id="LSSK01000336">
    <property type="protein sequence ID" value="OMH83672.1"/>
    <property type="molecule type" value="Genomic_DNA"/>
</dbReference>
<dbReference type="PANTHER" id="PTHR24276">
    <property type="entry name" value="POLYSERASE-RELATED"/>
    <property type="match status" value="1"/>
</dbReference>
<dbReference type="Pfam" id="PF00089">
    <property type="entry name" value="Trypsin"/>
    <property type="match status" value="1"/>
</dbReference>
<dbReference type="PROSITE" id="PS50240">
    <property type="entry name" value="TRYPSIN_DOM"/>
    <property type="match status" value="1"/>
</dbReference>
<feature type="compositionally biased region" description="Acidic residues" evidence="3">
    <location>
        <begin position="292"/>
        <end position="301"/>
    </location>
</feature>
<dbReference type="OrthoDB" id="5613493at2759"/>
<accession>A0A1R1PS02</accession>
<dbReference type="InterPro" id="IPR001254">
    <property type="entry name" value="Trypsin_dom"/>
</dbReference>
<dbReference type="InterPro" id="IPR050430">
    <property type="entry name" value="Peptidase_S1"/>
</dbReference>
<keyword evidence="5" id="KW-0378">Hydrolase</keyword>
<gene>
    <name evidence="5" type="ORF">AX774_g2813</name>
</gene>
<reference evidence="6" key="1">
    <citation type="submission" date="2017-01" db="EMBL/GenBank/DDBJ databases">
        <authorList>
            <person name="Wang Y."/>
            <person name="White M."/>
            <person name="Kvist S."/>
            <person name="Moncalvo J.-M."/>
        </authorList>
    </citation>
    <scope>NUCLEOTIDE SEQUENCE [LARGE SCALE GENOMIC DNA]</scope>
    <source>
        <strain evidence="6">COL-18-3</strain>
    </source>
</reference>
<comment type="caution">
    <text evidence="5">The sequence shown here is derived from an EMBL/GenBank/DDBJ whole genome shotgun (WGS) entry which is preliminary data.</text>
</comment>
<feature type="domain" description="Peptidase S1" evidence="4">
    <location>
        <begin position="41"/>
        <end position="279"/>
    </location>
</feature>
<dbReference type="Proteomes" id="UP000188320">
    <property type="component" value="Unassembled WGS sequence"/>
</dbReference>
<dbReference type="AlphaFoldDB" id="A0A1R1PS02"/>
<evidence type="ECO:0000256" key="3">
    <source>
        <dbReference type="SAM" id="MobiDB-lite"/>
    </source>
</evidence>
<feature type="compositionally biased region" description="Low complexity" evidence="3">
    <location>
        <begin position="316"/>
        <end position="329"/>
    </location>
</feature>
<dbReference type="GO" id="GO:0004252">
    <property type="term" value="F:serine-type endopeptidase activity"/>
    <property type="evidence" value="ECO:0007669"/>
    <property type="project" value="InterPro"/>
</dbReference>
<name>A0A1R1PS02_ZANCU</name>
<dbReference type="Gene3D" id="2.40.10.10">
    <property type="entry name" value="Trypsin-like serine proteases"/>
    <property type="match status" value="1"/>
</dbReference>
<evidence type="ECO:0000256" key="2">
    <source>
        <dbReference type="ARBA" id="ARBA00023157"/>
    </source>
</evidence>
<dbReference type="PRINTS" id="PR00722">
    <property type="entry name" value="CHYMOTRYPSIN"/>
</dbReference>
<dbReference type="SUPFAM" id="SSF50494">
    <property type="entry name" value="Trypsin-like serine proteases"/>
    <property type="match status" value="1"/>
</dbReference>
<evidence type="ECO:0000313" key="5">
    <source>
        <dbReference type="EMBL" id="OMH83672.1"/>
    </source>
</evidence>
<sequence length="933" mass="101065">MKVLSLLLAFVASEVINENALWSQILPLPGRLTKRDLPSRIIGGSAANPDDYKYIAHIIRASDGSHVCTAELITSNVILTTAHCMNAVSTDKKNWDVIQVSLGSIQALPNNDNTVYNIKSVEIHPEYENIPPYANDIALIFLDRCVSTDVATPVEIDTDPIDKNKTYIAAGFGYTSSSSNTSSALNTLNVIQGRQDYCNRFLASENVQGKVFCAGVTKGKTVCSGDSGSPLTGTDHLKLNGIASTLVSLTGKACETKDTIAVYMLTAYYWDNFISKYVDCTGPNCKVSECENAEESEEDTSTESHTDLESLRTDVTTSSTLATSLSSTTTATTPITTTSTLSENSNKTKSDDPILTMTLIFDSDDKADVQKTTDIHNASSVSTPDITSIEDSLSSNTSVQEENTFTDFTEAPGCTKSIDSVAFGSAAGQTTEDVFNWDKAINLSCSSQQYEILFNIVDTTSDIYFSISTTKSSSTQGEFIQGIIGFNSGKWLISSSKNSVAVDVNLIPEISESVVVRADSSGISLWMSTGDIPLIKLSSNNYDSAALSNSPTLWFAFGAQYDSAGVSNITYTCMNTASCEFSATFQESESTYYSSLNYINTPPTAEPCESLSVGPNTLLSAVDKKKDYDFSRALTIPCNQTDFEFSANVIAESDLYVTLMDASGFRGPLGNIELQFGLSSDTNAIKRGKYAQVKRSDVPALVSSKNIKIVFKDYKLQMLIDNNNTVTRDMKKFMDDTGFEIKSMAFAPLTGVAALYAPTFSCPGASTCSNQDSIPTGRWFKEVVSDLNRSKICILVRHILSRNCAVTSSTKDGASVSLLLTERVTILFDSPPRSRPTKKFRHPSLLPLSSLPTVDISGIRSRVLYLTTVQYLQSSNMWSMVSALFFLQNGHLVLNFSSIVPSFASLSAVQNLPVLILPISISPCLCSGYVSCK</sequence>
<feature type="region of interest" description="Disordered" evidence="3">
    <location>
        <begin position="378"/>
        <end position="397"/>
    </location>
</feature>
<dbReference type="GO" id="GO:0006508">
    <property type="term" value="P:proteolysis"/>
    <property type="evidence" value="ECO:0007669"/>
    <property type="project" value="UniProtKB-KW"/>
</dbReference>
<proteinExistence type="inferred from homology"/>
<dbReference type="InterPro" id="IPR033116">
    <property type="entry name" value="TRYPSIN_SER"/>
</dbReference>
<dbReference type="PROSITE" id="PS00135">
    <property type="entry name" value="TRYPSIN_SER"/>
    <property type="match status" value="1"/>
</dbReference>
<feature type="region of interest" description="Disordered" evidence="3">
    <location>
        <begin position="292"/>
        <end position="329"/>
    </location>
</feature>